<reference evidence="1 2" key="1">
    <citation type="journal article" date="2019" name="Nat. Plants">
        <title>Genome sequencing of Musa balbisiana reveals subgenome evolution and function divergence in polyploid bananas.</title>
        <authorList>
            <person name="Yao X."/>
        </authorList>
    </citation>
    <scope>NUCLEOTIDE SEQUENCE [LARGE SCALE GENOMIC DNA]</scope>
    <source>
        <strain evidence="2">cv. DH-PKW</strain>
        <tissue evidence="1">Leaves</tissue>
    </source>
</reference>
<dbReference type="Proteomes" id="UP000317650">
    <property type="component" value="Chromosome 3"/>
</dbReference>
<evidence type="ECO:0000313" key="2">
    <source>
        <dbReference type="Proteomes" id="UP000317650"/>
    </source>
</evidence>
<name>A0A4S8J6S5_MUSBA</name>
<sequence length="78" mass="8787">MTRKLEAPWLIKAVHVVVHCKIGREAFADTPTDLALPLPTLIGTRQNSDNDNEVNYGGWRFHHARTFGTRGPVREAHV</sequence>
<proteinExistence type="predicted"/>
<dbReference type="EMBL" id="PYDT01000006">
    <property type="protein sequence ID" value="THU57248.1"/>
    <property type="molecule type" value="Genomic_DNA"/>
</dbReference>
<dbReference type="AlphaFoldDB" id="A0A4S8J6S5"/>
<protein>
    <submittedName>
        <fullName evidence="1">Uncharacterized protein</fullName>
    </submittedName>
</protein>
<keyword evidence="2" id="KW-1185">Reference proteome</keyword>
<comment type="caution">
    <text evidence="1">The sequence shown here is derived from an EMBL/GenBank/DDBJ whole genome shotgun (WGS) entry which is preliminary data.</text>
</comment>
<organism evidence="1 2">
    <name type="scientific">Musa balbisiana</name>
    <name type="common">Banana</name>
    <dbReference type="NCBI Taxonomy" id="52838"/>
    <lineage>
        <taxon>Eukaryota</taxon>
        <taxon>Viridiplantae</taxon>
        <taxon>Streptophyta</taxon>
        <taxon>Embryophyta</taxon>
        <taxon>Tracheophyta</taxon>
        <taxon>Spermatophyta</taxon>
        <taxon>Magnoliopsida</taxon>
        <taxon>Liliopsida</taxon>
        <taxon>Zingiberales</taxon>
        <taxon>Musaceae</taxon>
        <taxon>Musa</taxon>
    </lineage>
</organism>
<accession>A0A4S8J6S5</accession>
<evidence type="ECO:0000313" key="1">
    <source>
        <dbReference type="EMBL" id="THU57248.1"/>
    </source>
</evidence>
<gene>
    <name evidence="1" type="ORF">C4D60_Mb03t01510</name>
</gene>